<organism evidence="2 3">
    <name type="scientific">Flavobacterium solisilvae</name>
    <dbReference type="NCBI Taxonomy" id="1852019"/>
    <lineage>
        <taxon>Bacteria</taxon>
        <taxon>Pseudomonadati</taxon>
        <taxon>Bacteroidota</taxon>
        <taxon>Flavobacteriia</taxon>
        <taxon>Flavobacteriales</taxon>
        <taxon>Flavobacteriaceae</taxon>
        <taxon>Flavobacterium</taxon>
    </lineage>
</organism>
<dbReference type="Proteomes" id="UP000767947">
    <property type="component" value="Unassembled WGS sequence"/>
</dbReference>
<dbReference type="RefSeq" id="WP_169523447.1">
    <property type="nucleotide sequence ID" value="NZ_JAAMPT010000204.1"/>
</dbReference>
<proteinExistence type="predicted"/>
<dbReference type="EMBL" id="JAAMPT010000204">
    <property type="protein sequence ID" value="NMH24866.1"/>
    <property type="molecule type" value="Genomic_DNA"/>
</dbReference>
<gene>
    <name evidence="2" type="ORF">G6042_06245</name>
</gene>
<comment type="caution">
    <text evidence="2">The sequence shown here is derived from an EMBL/GenBank/DDBJ whole genome shotgun (WGS) entry which is preliminary data.</text>
</comment>
<sequence length="75" mass="8429">MISNINLSMTSKKKNTINEPSEVYETTSKVETTSEELHPVLVKLLEKSIQDAKDGKGISHEEAMKRIKEKIASLK</sequence>
<evidence type="ECO:0008006" key="4">
    <source>
        <dbReference type="Google" id="ProtNLM"/>
    </source>
</evidence>
<accession>A0ABX1QSM0</accession>
<name>A0ABX1QSM0_9FLAO</name>
<reference evidence="2 3" key="1">
    <citation type="submission" date="2020-02" db="EMBL/GenBank/DDBJ databases">
        <title>Flavobacterium sp. genome.</title>
        <authorList>
            <person name="Jung H.S."/>
            <person name="Baek J.H."/>
            <person name="Jeon C.O."/>
        </authorList>
    </citation>
    <scope>NUCLEOTIDE SEQUENCE [LARGE SCALE GENOMIC DNA]</scope>
    <source>
        <strain evidence="2 3">SE-s27</strain>
    </source>
</reference>
<evidence type="ECO:0000313" key="3">
    <source>
        <dbReference type="Proteomes" id="UP000767947"/>
    </source>
</evidence>
<feature type="region of interest" description="Disordered" evidence="1">
    <location>
        <begin position="1"/>
        <end position="20"/>
    </location>
</feature>
<evidence type="ECO:0000313" key="2">
    <source>
        <dbReference type="EMBL" id="NMH24866.1"/>
    </source>
</evidence>
<keyword evidence="3" id="KW-1185">Reference proteome</keyword>
<evidence type="ECO:0000256" key="1">
    <source>
        <dbReference type="SAM" id="MobiDB-lite"/>
    </source>
</evidence>
<feature type="compositionally biased region" description="Polar residues" evidence="1">
    <location>
        <begin position="1"/>
        <end position="10"/>
    </location>
</feature>
<protein>
    <recommendedName>
        <fullName evidence="4">Prevent-host-death protein</fullName>
    </recommendedName>
</protein>